<evidence type="ECO:0000313" key="2">
    <source>
        <dbReference type="EMBL" id="KAF7717008.1"/>
    </source>
</evidence>
<feature type="compositionally biased region" description="Polar residues" evidence="1">
    <location>
        <begin position="191"/>
        <end position="203"/>
    </location>
</feature>
<evidence type="ECO:0000313" key="3">
    <source>
        <dbReference type="Proteomes" id="UP000631181"/>
    </source>
</evidence>
<name>A0A8J8W4Z7_9EURO</name>
<proteinExistence type="predicted"/>
<accession>A0A8J8W4Z7</accession>
<feature type="region of interest" description="Disordered" evidence="1">
    <location>
        <begin position="1"/>
        <end position="229"/>
    </location>
</feature>
<feature type="compositionally biased region" description="Low complexity" evidence="1">
    <location>
        <begin position="106"/>
        <end position="120"/>
    </location>
</feature>
<sequence length="473" mass="51146">MPPPATPSPFRLSRRYPPSRRSGPQFAHSPRFLLSQSAPRRGDLDIVDDDSVPPSWAPGTAVPAEFVPSASQSRRQREAIQDSDDDEWLDNLESRGGRNPGLANDQIESSPPQPSHIQSPGCKALDDDAHFAPSRDGNKRMRLSAPDILPIEGTSDTSHGVRSPSPEARPSIPPVLQTPGPRILPRPAATQEGSQLGATPNTHARSRPLLVETPESTQTPLRSRPRFLIGSQQPRSTQFALLAESPSATQSTSLGRHKPAFVLPRSPSPKAADDDLPAPFSPSSKSLHRRGKNRPGATGYVPGGMAAELRSWVLETGTRHDQARPGRRVEMSSDGSVEISRYLVAARVLEVKPAIIRGSGALSFIRAAKLAGSSTSEAEPAKNNLNIVLMGAPRAKSRPDESSPRMNQLSEETLRPGDLLGVQKGLSWYITLGEHQALCAASNVPDPMTSDHMSPIGEEWLITMQWELIERAV</sequence>
<comment type="caution">
    <text evidence="2">The sequence shown here is derived from an EMBL/GenBank/DDBJ whole genome shotgun (WGS) entry which is preliminary data.</text>
</comment>
<dbReference type="AlphaFoldDB" id="A0A8J8W4Z7"/>
<dbReference type="EMBL" id="WIWV01000032">
    <property type="protein sequence ID" value="KAF7717008.1"/>
    <property type="molecule type" value="Genomic_DNA"/>
</dbReference>
<dbReference type="Proteomes" id="UP000631181">
    <property type="component" value="Unassembled WGS sequence"/>
</dbReference>
<reference evidence="2" key="1">
    <citation type="journal article" date="2020" name="Front. Microbiol.">
        <title>Gene regulatory networks of Penicillium echinulatum 2HH and Penicillium oxalicum 114-2 inferred by a computational biology approach.</title>
        <authorList>
            <person name="Lenz A.R."/>
            <person name="Galan-Vasquez E."/>
            <person name="Balbinot E."/>
            <person name="De Abreu F.P."/>
            <person name="De Oliveira N.S."/>
            <person name="Da Rosa L.O."/>
            <person name="De Avila E Silva S."/>
            <person name="Camassola M."/>
            <person name="Dillon A.J.P."/>
            <person name="Perez-Rueda E."/>
        </authorList>
    </citation>
    <scope>NUCLEOTIDE SEQUENCE</scope>
    <source>
        <strain evidence="2">S1M29</strain>
    </source>
</reference>
<protein>
    <submittedName>
        <fullName evidence="2">Uncharacterized protein</fullName>
    </submittedName>
</protein>
<gene>
    <name evidence="2" type="ORF">PECM_004882</name>
</gene>
<keyword evidence="3" id="KW-1185">Reference proteome</keyword>
<feature type="compositionally biased region" description="Acidic residues" evidence="1">
    <location>
        <begin position="81"/>
        <end position="90"/>
    </location>
</feature>
<dbReference type="OrthoDB" id="5389296at2759"/>
<evidence type="ECO:0000256" key="1">
    <source>
        <dbReference type="SAM" id="MobiDB-lite"/>
    </source>
</evidence>
<feature type="region of interest" description="Disordered" evidence="1">
    <location>
        <begin position="244"/>
        <end position="302"/>
    </location>
</feature>
<organism evidence="2 3">
    <name type="scientific">Penicillium ucsense</name>
    <dbReference type="NCBI Taxonomy" id="2839758"/>
    <lineage>
        <taxon>Eukaryota</taxon>
        <taxon>Fungi</taxon>
        <taxon>Dikarya</taxon>
        <taxon>Ascomycota</taxon>
        <taxon>Pezizomycotina</taxon>
        <taxon>Eurotiomycetes</taxon>
        <taxon>Eurotiomycetidae</taxon>
        <taxon>Eurotiales</taxon>
        <taxon>Aspergillaceae</taxon>
        <taxon>Penicillium</taxon>
    </lineage>
</organism>